<proteinExistence type="inferred from homology"/>
<feature type="non-terminal residue" evidence="5">
    <location>
        <position position="494"/>
    </location>
</feature>
<evidence type="ECO:0000313" key="5">
    <source>
        <dbReference type="EMBL" id="CAL4068509.1"/>
    </source>
</evidence>
<dbReference type="Pfam" id="PF18018">
    <property type="entry name" value="DNA_pol_D_N"/>
    <property type="match status" value="1"/>
</dbReference>
<feature type="domain" description="DNA polymerase alpha/delta/epsilon subunit B" evidence="3">
    <location>
        <begin position="252"/>
        <end position="452"/>
    </location>
</feature>
<dbReference type="Proteomes" id="UP001497623">
    <property type="component" value="Unassembled WGS sequence"/>
</dbReference>
<dbReference type="InterPro" id="IPR007185">
    <property type="entry name" value="DNA_pol_a/d/e_bsu"/>
</dbReference>
<dbReference type="InterPro" id="IPR024826">
    <property type="entry name" value="DNA_pol_delta/II_ssu"/>
</dbReference>
<evidence type="ECO:0000259" key="3">
    <source>
        <dbReference type="Pfam" id="PF04042"/>
    </source>
</evidence>
<dbReference type="Gene3D" id="3.60.21.50">
    <property type="match status" value="1"/>
</dbReference>
<dbReference type="GO" id="GO:0006271">
    <property type="term" value="P:DNA strand elongation involved in DNA replication"/>
    <property type="evidence" value="ECO:0007669"/>
    <property type="project" value="TreeGrafter"/>
</dbReference>
<dbReference type="AlphaFoldDB" id="A0AAV2Q1C3"/>
<evidence type="ECO:0000256" key="1">
    <source>
        <dbReference type="ARBA" id="ARBA00006035"/>
    </source>
</evidence>
<feature type="domain" description="DNA polymerase delta subunit OB-fold" evidence="4">
    <location>
        <begin position="101"/>
        <end position="229"/>
    </location>
</feature>
<dbReference type="GO" id="GO:0003677">
    <property type="term" value="F:DNA binding"/>
    <property type="evidence" value="ECO:0007669"/>
    <property type="project" value="InterPro"/>
</dbReference>
<evidence type="ECO:0008006" key="7">
    <source>
        <dbReference type="Google" id="ProtNLM"/>
    </source>
</evidence>
<comment type="caution">
    <text evidence="5">The sequence shown here is derived from an EMBL/GenBank/DDBJ whole genome shotgun (WGS) entry which is preliminary data.</text>
</comment>
<reference evidence="5 6" key="1">
    <citation type="submission" date="2024-05" db="EMBL/GenBank/DDBJ databases">
        <authorList>
            <person name="Wallberg A."/>
        </authorList>
    </citation>
    <scope>NUCLEOTIDE SEQUENCE [LARGE SCALE GENOMIC DNA]</scope>
</reference>
<dbReference type="Pfam" id="PF04042">
    <property type="entry name" value="DNA_pol_E_B"/>
    <property type="match status" value="1"/>
</dbReference>
<evidence type="ECO:0000259" key="4">
    <source>
        <dbReference type="Pfam" id="PF18018"/>
    </source>
</evidence>
<evidence type="ECO:0000313" key="6">
    <source>
        <dbReference type="Proteomes" id="UP001497623"/>
    </source>
</evidence>
<dbReference type="PANTHER" id="PTHR10416">
    <property type="entry name" value="DNA POLYMERASE DELTA SUBUNIT 2"/>
    <property type="match status" value="1"/>
</dbReference>
<dbReference type="GO" id="GO:0043625">
    <property type="term" value="C:delta DNA polymerase complex"/>
    <property type="evidence" value="ECO:0007669"/>
    <property type="project" value="TreeGrafter"/>
</dbReference>
<dbReference type="InterPro" id="IPR040663">
    <property type="entry name" value="DNA_pol_D_N"/>
</dbReference>
<organism evidence="5 6">
    <name type="scientific">Meganyctiphanes norvegica</name>
    <name type="common">Northern krill</name>
    <name type="synonym">Thysanopoda norvegica</name>
    <dbReference type="NCBI Taxonomy" id="48144"/>
    <lineage>
        <taxon>Eukaryota</taxon>
        <taxon>Metazoa</taxon>
        <taxon>Ecdysozoa</taxon>
        <taxon>Arthropoda</taxon>
        <taxon>Crustacea</taxon>
        <taxon>Multicrustacea</taxon>
        <taxon>Malacostraca</taxon>
        <taxon>Eumalacostraca</taxon>
        <taxon>Eucarida</taxon>
        <taxon>Euphausiacea</taxon>
        <taxon>Euphausiidae</taxon>
        <taxon>Meganyctiphanes</taxon>
    </lineage>
</organism>
<evidence type="ECO:0000256" key="2">
    <source>
        <dbReference type="ARBA" id="ARBA00022705"/>
    </source>
</evidence>
<gene>
    <name evidence="5" type="ORF">MNOR_LOCUS7311</name>
</gene>
<dbReference type="PANTHER" id="PTHR10416:SF0">
    <property type="entry name" value="DNA POLYMERASE DELTA SUBUNIT 2"/>
    <property type="match status" value="1"/>
</dbReference>
<keyword evidence="6" id="KW-1185">Reference proteome</keyword>
<sequence>MLLSKLLNKPNLPLCSIFERPPPASTGLYAEQLVLALSLCCLDDLSQFILNKVRSSDAAEGLLSEPKDINVQKADRGKNDVSYKNLSEKYMQWGSRDMTKQYCKIYAARLEKMRPLLEERAKQKWGSSVKGKRLAELNDLTGRCFVVGTLFKRQELKPSILKEVSEEHHLMPQPILEKYVSASDELILEDEIQRIQLVGDNIDIPNLVTGILCAAKGQESSGGKFEVEDLCFVGLPEPQKHPSLDEDRYALLVSGFGLSGCVDGLLRVELLVDYITGQLGQQQEQQAIAKVARVVIAGNSLSNGKGEKTSTDKVKMVQELDDFLMQISSVCQVDLMPGEYDPANHILPQQPLHRCLFPKASIYSSLHNVANPYECEVGGRVLVGSAGQNVRDVLRCSAMTNPLEVLERLCDWGHLAPTAPDTLQCYPYYTHDPFVIDNSPDIFFVGNQKTFEHKTFKDLYYQNFSTYTPPNFHDNKITIMRNKLVLQFLYLCYT</sequence>
<dbReference type="EMBL" id="CAXKWB010003182">
    <property type="protein sequence ID" value="CAL4068509.1"/>
    <property type="molecule type" value="Genomic_DNA"/>
</dbReference>
<accession>A0AAV2Q1C3</accession>
<protein>
    <recommendedName>
        <fullName evidence="7">DNA polymerase delta subunit 2</fullName>
    </recommendedName>
</protein>
<name>A0AAV2Q1C3_MEGNR</name>
<comment type="similarity">
    <text evidence="1">Belongs to the DNA polymerase delta/II small subunit family.</text>
</comment>
<keyword evidence="2" id="KW-0235">DNA replication</keyword>